<dbReference type="EC" id="1.8.4.11" evidence="4"/>
<feature type="active site" evidence="4">
    <location>
        <position position="39"/>
    </location>
</feature>
<evidence type="ECO:0000313" key="8">
    <source>
        <dbReference type="Proteomes" id="UP001267407"/>
    </source>
</evidence>
<dbReference type="HAMAP" id="MF_01401">
    <property type="entry name" value="MsrA"/>
    <property type="match status" value="1"/>
</dbReference>
<proteinExistence type="inferred from homology"/>
<evidence type="ECO:0000259" key="6">
    <source>
        <dbReference type="Pfam" id="PF01625"/>
    </source>
</evidence>
<dbReference type="PANTHER" id="PTHR43774">
    <property type="entry name" value="PEPTIDE METHIONINE SULFOXIDE REDUCTASE"/>
    <property type="match status" value="1"/>
</dbReference>
<dbReference type="GO" id="GO:0008113">
    <property type="term" value="F:peptide-methionine (S)-S-oxide reductase activity"/>
    <property type="evidence" value="ECO:0007669"/>
    <property type="project" value="UniProtKB-EC"/>
</dbReference>
<dbReference type="SUPFAM" id="SSF55068">
    <property type="entry name" value="Peptide methionine sulfoxide reductase"/>
    <property type="match status" value="1"/>
</dbReference>
<name>A0ABU2HJE5_9GAMM</name>
<dbReference type="EMBL" id="JAVMBO010000017">
    <property type="protein sequence ID" value="MDS1311177.1"/>
    <property type="molecule type" value="Genomic_DNA"/>
</dbReference>
<dbReference type="PANTHER" id="PTHR43774:SF1">
    <property type="entry name" value="PEPTIDE METHIONINE SULFOXIDE REDUCTASE MSRA 2"/>
    <property type="match status" value="1"/>
</dbReference>
<feature type="domain" description="Peptide methionine sulphoxide reductase MsrA" evidence="6">
    <location>
        <begin position="33"/>
        <end position="184"/>
    </location>
</feature>
<evidence type="ECO:0000256" key="5">
    <source>
        <dbReference type="SAM" id="MobiDB-lite"/>
    </source>
</evidence>
<comment type="caution">
    <text evidence="7">The sequence shown here is derived from an EMBL/GenBank/DDBJ whole genome shotgun (WGS) entry which is preliminary data.</text>
</comment>
<dbReference type="Pfam" id="PF01625">
    <property type="entry name" value="PMSR"/>
    <property type="match status" value="1"/>
</dbReference>
<reference evidence="7" key="1">
    <citation type="submission" date="2023-09" db="EMBL/GenBank/DDBJ databases">
        <title>Marinobacter sediminicola sp. nov. and Marinobacter maritimum sp. nov., isolated from marine sediment.</title>
        <authorList>
            <person name="An J."/>
        </authorList>
    </citation>
    <scope>NUCLEOTIDE SEQUENCE</scope>
    <source>
        <strain evidence="7">F60267</strain>
    </source>
</reference>
<comment type="similarity">
    <text evidence="4">Belongs to the MsrA Met sulfoxide reductase family.</text>
</comment>
<evidence type="ECO:0000256" key="4">
    <source>
        <dbReference type="HAMAP-Rule" id="MF_01401"/>
    </source>
</evidence>
<dbReference type="InterPro" id="IPR002569">
    <property type="entry name" value="Met_Sox_Rdtase_MsrA_dom"/>
</dbReference>
<comment type="catalytic activity">
    <reaction evidence="3 4">
        <text>[thioredoxin]-disulfide + L-methionine + H2O = L-methionine (S)-S-oxide + [thioredoxin]-dithiol</text>
        <dbReference type="Rhea" id="RHEA:19993"/>
        <dbReference type="Rhea" id="RHEA-COMP:10698"/>
        <dbReference type="Rhea" id="RHEA-COMP:10700"/>
        <dbReference type="ChEBI" id="CHEBI:15377"/>
        <dbReference type="ChEBI" id="CHEBI:29950"/>
        <dbReference type="ChEBI" id="CHEBI:50058"/>
        <dbReference type="ChEBI" id="CHEBI:57844"/>
        <dbReference type="ChEBI" id="CHEBI:58772"/>
        <dbReference type="EC" id="1.8.4.11"/>
    </reaction>
</comment>
<evidence type="ECO:0000256" key="3">
    <source>
        <dbReference type="ARBA" id="ARBA00048782"/>
    </source>
</evidence>
<sequence length="216" mass="23823">MTSSCSIPGLTVPRSRFPEPEQDLPAGDSEQRVVLAGGCFWCVEAVVLALDGVTRVESGYAGGSADTANYDAVCSGTTGHAEVVNVHYDPRQISFGEILRVFFSVAHDPTQLNRQGNDRGTQYRSAVFYETPEQRRVVESYIRQLDEAGVYPDPVVTTLEPLQAFYPAEAHHQNFAARNPYQPYIMAVAAPKMEKLVEGFSDRLKPEYTDSNDNLA</sequence>
<evidence type="ECO:0000256" key="1">
    <source>
        <dbReference type="ARBA" id="ARBA00023002"/>
    </source>
</evidence>
<organism evidence="7 8">
    <name type="scientific">Marinobacter xiaoshiensis</name>
    <dbReference type="NCBI Taxonomy" id="3073652"/>
    <lineage>
        <taxon>Bacteria</taxon>
        <taxon>Pseudomonadati</taxon>
        <taxon>Pseudomonadota</taxon>
        <taxon>Gammaproteobacteria</taxon>
        <taxon>Pseudomonadales</taxon>
        <taxon>Marinobacteraceae</taxon>
        <taxon>Marinobacter</taxon>
    </lineage>
</organism>
<dbReference type="Proteomes" id="UP001267407">
    <property type="component" value="Unassembled WGS sequence"/>
</dbReference>
<evidence type="ECO:0000313" key="7">
    <source>
        <dbReference type="EMBL" id="MDS1311177.1"/>
    </source>
</evidence>
<dbReference type="Gene3D" id="3.30.1060.10">
    <property type="entry name" value="Peptide methionine sulphoxide reductase MsrA"/>
    <property type="match status" value="1"/>
</dbReference>
<evidence type="ECO:0000256" key="2">
    <source>
        <dbReference type="ARBA" id="ARBA00047806"/>
    </source>
</evidence>
<comment type="function">
    <text evidence="4">Has an important function as a repair enzyme for proteins that have been inactivated by oxidation. Catalyzes the reversible oxidation-reduction of methionine sulfoxide in proteins to methionine.</text>
</comment>
<dbReference type="RefSeq" id="WP_200203049.1">
    <property type="nucleotide sequence ID" value="NZ_JAVMBO010000017.1"/>
</dbReference>
<keyword evidence="1 4" id="KW-0560">Oxidoreductase</keyword>
<protein>
    <recommendedName>
        <fullName evidence="4">Peptide methionine sulfoxide reductase MsrA</fullName>
        <shortName evidence="4">Protein-methionine-S-oxide reductase</shortName>
        <ecNumber evidence="4">1.8.4.11</ecNumber>
    </recommendedName>
    <alternativeName>
        <fullName evidence="4">Peptide-methionine (S)-S-oxide reductase</fullName>
        <shortName evidence="4">Peptide Met(O) reductase</shortName>
    </alternativeName>
</protein>
<keyword evidence="8" id="KW-1185">Reference proteome</keyword>
<feature type="region of interest" description="Disordered" evidence="5">
    <location>
        <begin position="1"/>
        <end position="25"/>
    </location>
</feature>
<dbReference type="NCBIfam" id="TIGR00401">
    <property type="entry name" value="msrA"/>
    <property type="match status" value="1"/>
</dbReference>
<dbReference type="InterPro" id="IPR036509">
    <property type="entry name" value="Met_Sox_Rdtase_MsrA_sf"/>
</dbReference>
<comment type="catalytic activity">
    <reaction evidence="2 4">
        <text>L-methionyl-[protein] + [thioredoxin]-disulfide + H2O = L-methionyl-(S)-S-oxide-[protein] + [thioredoxin]-dithiol</text>
        <dbReference type="Rhea" id="RHEA:14217"/>
        <dbReference type="Rhea" id="RHEA-COMP:10698"/>
        <dbReference type="Rhea" id="RHEA-COMP:10700"/>
        <dbReference type="Rhea" id="RHEA-COMP:12313"/>
        <dbReference type="Rhea" id="RHEA-COMP:12315"/>
        <dbReference type="ChEBI" id="CHEBI:15377"/>
        <dbReference type="ChEBI" id="CHEBI:16044"/>
        <dbReference type="ChEBI" id="CHEBI:29950"/>
        <dbReference type="ChEBI" id="CHEBI:44120"/>
        <dbReference type="ChEBI" id="CHEBI:50058"/>
        <dbReference type="EC" id="1.8.4.11"/>
    </reaction>
</comment>
<accession>A0ABU2HJE5</accession>
<gene>
    <name evidence="4 7" type="primary">msrA</name>
    <name evidence="7" type="ORF">RKA07_13830</name>
</gene>